<accession>A0A6L2ZQU6</accession>
<gene>
    <name evidence="1" type="ORF">RINTU1_27520</name>
</gene>
<reference evidence="1 2" key="1">
    <citation type="submission" date="2020-06" db="EMBL/GenBank/DDBJ databases">
        <title>The genome sequence of Candidatus Regiella insecticola strain Tut.</title>
        <authorList>
            <person name="Nikoh N."/>
            <person name="Tsuchida T."/>
            <person name="Koga R."/>
            <person name="Oshima K."/>
            <person name="Hattori M."/>
            <person name="Fukatsu T."/>
        </authorList>
    </citation>
    <scope>NUCLEOTIDE SEQUENCE [LARGE SCALE GENOMIC DNA]</scope>
    <source>
        <strain evidence="1 2">Tut</strain>
    </source>
</reference>
<proteinExistence type="predicted"/>
<evidence type="ECO:0000313" key="2">
    <source>
        <dbReference type="Proteomes" id="UP000504714"/>
    </source>
</evidence>
<name>A0A6L2ZQU6_9ENTR</name>
<dbReference type="AlphaFoldDB" id="A0A6L2ZQU6"/>
<dbReference type="EMBL" id="BLXO01000006">
    <property type="protein sequence ID" value="GFN46932.1"/>
    <property type="molecule type" value="Genomic_DNA"/>
</dbReference>
<sequence length="89" mass="10552">MLDHHTEKFPWPEASSSLHQPVYYMKENEREVDTFKTSPDFDVFKKQYEEAINKIIQFYNEHSPDKGREILIEDLLPNSKISVLVLVIN</sequence>
<evidence type="ECO:0000313" key="1">
    <source>
        <dbReference type="EMBL" id="GFN46932.1"/>
    </source>
</evidence>
<dbReference type="Proteomes" id="UP000504714">
    <property type="component" value="Unassembled WGS sequence"/>
</dbReference>
<comment type="caution">
    <text evidence="1">The sequence shown here is derived from an EMBL/GenBank/DDBJ whole genome shotgun (WGS) entry which is preliminary data.</text>
</comment>
<organism evidence="1 2">
    <name type="scientific">Candidatus Regiella insecticola</name>
    <dbReference type="NCBI Taxonomy" id="138073"/>
    <lineage>
        <taxon>Bacteria</taxon>
        <taxon>Pseudomonadati</taxon>
        <taxon>Pseudomonadota</taxon>
        <taxon>Gammaproteobacteria</taxon>
        <taxon>Enterobacterales</taxon>
        <taxon>Enterobacteriaceae</taxon>
        <taxon>aphid secondary symbionts</taxon>
        <taxon>Candidatus Regiella</taxon>
    </lineage>
</organism>
<protein>
    <submittedName>
        <fullName evidence="1">Uncharacterized protein</fullName>
    </submittedName>
</protein>